<dbReference type="AlphaFoldDB" id="A0A017TG82"/>
<feature type="region of interest" description="Disordered" evidence="1">
    <location>
        <begin position="97"/>
        <end position="120"/>
    </location>
</feature>
<evidence type="ECO:0000256" key="1">
    <source>
        <dbReference type="SAM" id="MobiDB-lite"/>
    </source>
</evidence>
<dbReference type="EMBL" id="ASRX01000006">
    <property type="protein sequence ID" value="EYF07835.1"/>
    <property type="molecule type" value="Genomic_DNA"/>
</dbReference>
<evidence type="ECO:0000313" key="2">
    <source>
        <dbReference type="EMBL" id="EYF07835.1"/>
    </source>
</evidence>
<accession>A0A017TG82</accession>
<sequence length="120" mass="12163">MTPAGALAGADVASAGFAGTGFAGVDFAGTGFAGTGFAGTGFAGTGFAGVDFTDAFFRVDEVSGARFRGAGFVEVERGLVARGEAFEAPMKRARTVRGYARQPARRSVNRRGARSTGEAL</sequence>
<gene>
    <name evidence="2" type="ORF">CAP_6857</name>
</gene>
<feature type="compositionally biased region" description="Basic residues" evidence="1">
    <location>
        <begin position="103"/>
        <end position="113"/>
    </location>
</feature>
<dbReference type="Proteomes" id="UP000019678">
    <property type="component" value="Unassembled WGS sequence"/>
</dbReference>
<evidence type="ECO:0008006" key="4">
    <source>
        <dbReference type="Google" id="ProtNLM"/>
    </source>
</evidence>
<name>A0A017TG82_9BACT</name>
<organism evidence="2 3">
    <name type="scientific">Chondromyces apiculatus DSM 436</name>
    <dbReference type="NCBI Taxonomy" id="1192034"/>
    <lineage>
        <taxon>Bacteria</taxon>
        <taxon>Pseudomonadati</taxon>
        <taxon>Myxococcota</taxon>
        <taxon>Polyangia</taxon>
        <taxon>Polyangiales</taxon>
        <taxon>Polyangiaceae</taxon>
        <taxon>Chondromyces</taxon>
    </lineage>
</organism>
<comment type="caution">
    <text evidence="2">The sequence shown here is derived from an EMBL/GenBank/DDBJ whole genome shotgun (WGS) entry which is preliminary data.</text>
</comment>
<dbReference type="Gene3D" id="2.160.20.80">
    <property type="entry name" value="E3 ubiquitin-protein ligase SopA"/>
    <property type="match status" value="1"/>
</dbReference>
<reference evidence="2 3" key="1">
    <citation type="submission" date="2013-05" db="EMBL/GenBank/DDBJ databases">
        <title>Genome assembly of Chondromyces apiculatus DSM 436.</title>
        <authorList>
            <person name="Sharma G."/>
            <person name="Khatri I."/>
            <person name="Kaur C."/>
            <person name="Mayilraj S."/>
            <person name="Subramanian S."/>
        </authorList>
    </citation>
    <scope>NUCLEOTIDE SEQUENCE [LARGE SCALE GENOMIC DNA]</scope>
    <source>
        <strain evidence="2 3">DSM 436</strain>
    </source>
</reference>
<proteinExistence type="predicted"/>
<protein>
    <recommendedName>
        <fullName evidence="4">Pentapeptide repeat-containing protein</fullName>
    </recommendedName>
</protein>
<dbReference type="SUPFAM" id="SSF141571">
    <property type="entry name" value="Pentapeptide repeat-like"/>
    <property type="match status" value="1"/>
</dbReference>
<evidence type="ECO:0000313" key="3">
    <source>
        <dbReference type="Proteomes" id="UP000019678"/>
    </source>
</evidence>
<keyword evidence="3" id="KW-1185">Reference proteome</keyword>